<sequence>MIRNGFCCEIVIVHGGELPMDLRMDVPMVILLHKFTFPYRDERQDLKKKQMRKRGESGRNRNKKKKKNRTTTTSTTTTPLSITTTAVPGVSSSTLTNQIIVGYQGWYTYPGDGAPINKWKHWFADDSPQDPFAANLNVDQYPMMDEYDDVDLAESNVTMPDGSKAKFYSNAKPNVVKKHFEWMADYGISGAFHMRFMVDLDLPKNYNWKTGVLRSVRDAAEASGRVFAVSYNIAGRFSGDVLEDLKNDWMNLVDNELITSSDRYLQHNGLPVLRIYGIGFKIVDVADTAKILDLINWFQKDAEPKYRVFLIGGVPSRWRERIGDSREEAEWQSVYESLDGIHPWHVGRWTTLSAWDTYYTNTIALDAKLCNDLGIVYMPTMWPGFSWHNLKHDKSPQPPINQIPRLGGEFMWSQAFKYAADANIKSIWMAQFDEVDEGTAIYKVAATQNDCPAEGEWLSLDADGVSLPSDWYLRLCGEAQKMLAGEIELSDSIPIKPNLLL</sequence>
<evidence type="ECO:0008006" key="4">
    <source>
        <dbReference type="Google" id="ProtNLM"/>
    </source>
</evidence>
<dbReference type="InParanoid" id="B8LD16"/>
<dbReference type="CDD" id="cd11576">
    <property type="entry name" value="GH99_GH71_like_2"/>
    <property type="match status" value="1"/>
</dbReference>
<evidence type="ECO:0000313" key="3">
    <source>
        <dbReference type="Proteomes" id="UP000001449"/>
    </source>
</evidence>
<dbReference type="KEGG" id="tps:THAPSDRAFT_11093"/>
<dbReference type="GeneID" id="7446263"/>
<keyword evidence="3" id="KW-1185">Reference proteome</keyword>
<dbReference type="AlphaFoldDB" id="B8LD16"/>
<feature type="compositionally biased region" description="Basic and acidic residues" evidence="1">
    <location>
        <begin position="45"/>
        <end position="59"/>
    </location>
</feature>
<evidence type="ECO:0000256" key="1">
    <source>
        <dbReference type="SAM" id="MobiDB-lite"/>
    </source>
</evidence>
<dbReference type="EMBL" id="DS999419">
    <property type="protein sequence ID" value="EED86728.1"/>
    <property type="molecule type" value="Genomic_DNA"/>
</dbReference>
<dbReference type="HOGENOM" id="CLU_019346_1_0_1"/>
<accession>B8LD16</accession>
<organism evidence="2 3">
    <name type="scientific">Thalassiosira pseudonana</name>
    <name type="common">Marine diatom</name>
    <name type="synonym">Cyclotella nana</name>
    <dbReference type="NCBI Taxonomy" id="35128"/>
    <lineage>
        <taxon>Eukaryota</taxon>
        <taxon>Sar</taxon>
        <taxon>Stramenopiles</taxon>
        <taxon>Ochrophyta</taxon>
        <taxon>Bacillariophyta</taxon>
        <taxon>Coscinodiscophyceae</taxon>
        <taxon>Thalassiosirophycidae</taxon>
        <taxon>Thalassiosirales</taxon>
        <taxon>Thalassiosiraceae</taxon>
        <taxon>Thalassiosira</taxon>
    </lineage>
</organism>
<proteinExistence type="predicted"/>
<dbReference type="STRING" id="35128.B8LD16"/>
<feature type="compositionally biased region" description="Low complexity" evidence="1">
    <location>
        <begin position="70"/>
        <end position="80"/>
    </location>
</feature>
<protein>
    <recommendedName>
        <fullName evidence="4">Xylosidase/arabinosidase</fullName>
    </recommendedName>
</protein>
<evidence type="ECO:0000313" key="2">
    <source>
        <dbReference type="EMBL" id="EED86728.1"/>
    </source>
</evidence>
<dbReference type="eggNOG" id="ENOG502S12Q">
    <property type="taxonomic scope" value="Eukaryota"/>
</dbReference>
<feature type="region of interest" description="Disordered" evidence="1">
    <location>
        <begin position="45"/>
        <end position="80"/>
    </location>
</feature>
<dbReference type="Gene3D" id="3.20.20.80">
    <property type="entry name" value="Glycosidases"/>
    <property type="match status" value="1"/>
</dbReference>
<feature type="compositionally biased region" description="Basic residues" evidence="1">
    <location>
        <begin position="60"/>
        <end position="69"/>
    </location>
</feature>
<name>B8LD16_THAPS</name>
<dbReference type="Proteomes" id="UP000001449">
    <property type="component" value="Unassembled WGS sequence"/>
</dbReference>
<reference evidence="2 3" key="2">
    <citation type="journal article" date="2008" name="Nature">
        <title>The Phaeodactylum genome reveals the evolutionary history of diatom genomes.</title>
        <authorList>
            <person name="Bowler C."/>
            <person name="Allen A.E."/>
            <person name="Badger J.H."/>
            <person name="Grimwood J."/>
            <person name="Jabbari K."/>
            <person name="Kuo A."/>
            <person name="Maheswari U."/>
            <person name="Martens C."/>
            <person name="Maumus F."/>
            <person name="Otillar R.P."/>
            <person name="Rayko E."/>
            <person name="Salamov A."/>
            <person name="Vandepoele K."/>
            <person name="Beszteri B."/>
            <person name="Gruber A."/>
            <person name="Heijde M."/>
            <person name="Katinka M."/>
            <person name="Mock T."/>
            <person name="Valentin K."/>
            <person name="Verret F."/>
            <person name="Berges J.A."/>
            <person name="Brownlee C."/>
            <person name="Cadoret J.P."/>
            <person name="Chiovitti A."/>
            <person name="Choi C.J."/>
            <person name="Coesel S."/>
            <person name="De Martino A."/>
            <person name="Detter J.C."/>
            <person name="Durkin C."/>
            <person name="Falciatore A."/>
            <person name="Fournet J."/>
            <person name="Haruta M."/>
            <person name="Huysman M.J."/>
            <person name="Jenkins B.D."/>
            <person name="Jiroutova K."/>
            <person name="Jorgensen R.E."/>
            <person name="Joubert Y."/>
            <person name="Kaplan A."/>
            <person name="Kroger N."/>
            <person name="Kroth P.G."/>
            <person name="La Roche J."/>
            <person name="Lindquist E."/>
            <person name="Lommer M."/>
            <person name="Martin-Jezequel V."/>
            <person name="Lopez P.J."/>
            <person name="Lucas S."/>
            <person name="Mangogna M."/>
            <person name="McGinnis K."/>
            <person name="Medlin L.K."/>
            <person name="Montsant A."/>
            <person name="Oudot-Le Secq M.P."/>
            <person name="Napoli C."/>
            <person name="Obornik M."/>
            <person name="Parker M.S."/>
            <person name="Petit J.L."/>
            <person name="Porcel B.M."/>
            <person name="Poulsen N."/>
            <person name="Robison M."/>
            <person name="Rychlewski L."/>
            <person name="Rynearson T.A."/>
            <person name="Schmutz J."/>
            <person name="Shapiro H."/>
            <person name="Siaut M."/>
            <person name="Stanley M."/>
            <person name="Sussman M.R."/>
            <person name="Taylor A.R."/>
            <person name="Vardi A."/>
            <person name="von Dassow P."/>
            <person name="Vyverman W."/>
            <person name="Willis A."/>
            <person name="Wyrwicz L.S."/>
            <person name="Rokhsar D.S."/>
            <person name="Weissenbach J."/>
            <person name="Armbrust E.V."/>
            <person name="Green B.R."/>
            <person name="Van de Peer Y."/>
            <person name="Grigoriev I.V."/>
        </authorList>
    </citation>
    <scope>NUCLEOTIDE SEQUENCE [LARGE SCALE GENOMIC DNA]</scope>
    <source>
        <strain evidence="2 3">CCMP1335</strain>
    </source>
</reference>
<dbReference type="RefSeq" id="XP_002297000.1">
    <property type="nucleotide sequence ID" value="XM_002296964.1"/>
</dbReference>
<dbReference type="OMA" id="NNHWSAD"/>
<dbReference type="PaxDb" id="35128-Thaps11093"/>
<gene>
    <name evidence="2" type="ORF">THAPSDRAFT_11093</name>
</gene>
<reference evidence="2 3" key="1">
    <citation type="journal article" date="2004" name="Science">
        <title>The genome of the diatom Thalassiosira pseudonana: ecology, evolution, and metabolism.</title>
        <authorList>
            <person name="Armbrust E.V."/>
            <person name="Berges J.A."/>
            <person name="Bowler C."/>
            <person name="Green B.R."/>
            <person name="Martinez D."/>
            <person name="Putnam N.H."/>
            <person name="Zhou S."/>
            <person name="Allen A.E."/>
            <person name="Apt K.E."/>
            <person name="Bechner M."/>
            <person name="Brzezinski M.A."/>
            <person name="Chaal B.K."/>
            <person name="Chiovitti A."/>
            <person name="Davis A.K."/>
            <person name="Demarest M.S."/>
            <person name="Detter J.C."/>
            <person name="Glavina T."/>
            <person name="Goodstein D."/>
            <person name="Hadi M.Z."/>
            <person name="Hellsten U."/>
            <person name="Hildebrand M."/>
            <person name="Jenkins B.D."/>
            <person name="Jurka J."/>
            <person name="Kapitonov V.V."/>
            <person name="Kroger N."/>
            <person name="Lau W.W."/>
            <person name="Lane T.W."/>
            <person name="Larimer F.W."/>
            <person name="Lippmeier J.C."/>
            <person name="Lucas S."/>
            <person name="Medina M."/>
            <person name="Montsant A."/>
            <person name="Obornik M."/>
            <person name="Parker M.S."/>
            <person name="Palenik B."/>
            <person name="Pazour G.J."/>
            <person name="Richardson P.M."/>
            <person name="Rynearson T.A."/>
            <person name="Saito M.A."/>
            <person name="Schwartz D.C."/>
            <person name="Thamatrakoln K."/>
            <person name="Valentin K."/>
            <person name="Vardi A."/>
            <person name="Wilkerson F.P."/>
            <person name="Rokhsar D.S."/>
        </authorList>
    </citation>
    <scope>NUCLEOTIDE SEQUENCE [LARGE SCALE GENOMIC DNA]</scope>
    <source>
        <strain evidence="2 3">CCMP1335</strain>
    </source>
</reference>